<evidence type="ECO:0000259" key="8">
    <source>
        <dbReference type="PROSITE" id="PS50045"/>
    </source>
</evidence>
<evidence type="ECO:0000256" key="2">
    <source>
        <dbReference type="ARBA" id="ARBA00022741"/>
    </source>
</evidence>
<organism evidence="10 11">
    <name type="scientific">Desulfoglaeba alkanexedens ALDC</name>
    <dbReference type="NCBI Taxonomy" id="980445"/>
    <lineage>
        <taxon>Bacteria</taxon>
        <taxon>Pseudomonadati</taxon>
        <taxon>Thermodesulfobacteriota</taxon>
        <taxon>Syntrophobacteria</taxon>
        <taxon>Syntrophobacterales</taxon>
        <taxon>Syntrophobacteraceae</taxon>
        <taxon>Desulfoglaeba</taxon>
    </lineage>
</organism>
<dbReference type="GO" id="GO:0006355">
    <property type="term" value="P:regulation of DNA-templated transcription"/>
    <property type="evidence" value="ECO:0007669"/>
    <property type="project" value="InterPro"/>
</dbReference>
<evidence type="ECO:0000259" key="9">
    <source>
        <dbReference type="PROSITE" id="PS50110"/>
    </source>
</evidence>
<keyword evidence="2" id="KW-0547">Nucleotide-binding</keyword>
<dbReference type="FunFam" id="3.40.50.300:FF:000006">
    <property type="entry name" value="DNA-binding transcriptional regulator NtrC"/>
    <property type="match status" value="1"/>
</dbReference>
<dbReference type="PROSITE" id="PS50110">
    <property type="entry name" value="RESPONSE_REGULATORY"/>
    <property type="match status" value="1"/>
</dbReference>
<dbReference type="OrthoDB" id="9763792at2"/>
<dbReference type="InterPro" id="IPR002078">
    <property type="entry name" value="Sigma_54_int"/>
</dbReference>
<dbReference type="RefSeq" id="WP_137424670.1">
    <property type="nucleotide sequence ID" value="NZ_CP040098.1"/>
</dbReference>
<keyword evidence="5" id="KW-0805">Transcription regulation</keyword>
<keyword evidence="11" id="KW-1185">Reference proteome</keyword>
<evidence type="ECO:0000256" key="5">
    <source>
        <dbReference type="ARBA" id="ARBA00023015"/>
    </source>
</evidence>
<dbReference type="Pfam" id="PF00072">
    <property type="entry name" value="Response_reg"/>
    <property type="match status" value="1"/>
</dbReference>
<dbReference type="InterPro" id="IPR025943">
    <property type="entry name" value="Sigma_54_int_dom_ATP-bd_2"/>
</dbReference>
<evidence type="ECO:0000256" key="3">
    <source>
        <dbReference type="ARBA" id="ARBA00022840"/>
    </source>
</evidence>
<dbReference type="PROSITE" id="PS00675">
    <property type="entry name" value="SIGMA54_INTERACT_1"/>
    <property type="match status" value="1"/>
</dbReference>
<proteinExistence type="predicted"/>
<dbReference type="PRINTS" id="PR01590">
    <property type="entry name" value="HTHFIS"/>
</dbReference>
<dbReference type="InterPro" id="IPR002197">
    <property type="entry name" value="HTH_Fis"/>
</dbReference>
<dbReference type="KEGG" id="dax:FDQ92_10060"/>
<dbReference type="SUPFAM" id="SSF52172">
    <property type="entry name" value="CheY-like"/>
    <property type="match status" value="1"/>
</dbReference>
<dbReference type="Proteomes" id="UP000298602">
    <property type="component" value="Chromosome"/>
</dbReference>
<protein>
    <submittedName>
        <fullName evidence="10">Sigma-54-dependent Fis family transcriptional regulator</fullName>
    </submittedName>
</protein>
<keyword evidence="4" id="KW-0902">Two-component regulatory system</keyword>
<evidence type="ECO:0000313" key="10">
    <source>
        <dbReference type="EMBL" id="QCQ22476.1"/>
    </source>
</evidence>
<dbReference type="SMART" id="SM00448">
    <property type="entry name" value="REC"/>
    <property type="match status" value="1"/>
</dbReference>
<dbReference type="GO" id="GO:0005524">
    <property type="term" value="F:ATP binding"/>
    <property type="evidence" value="ECO:0007669"/>
    <property type="project" value="UniProtKB-KW"/>
</dbReference>
<dbReference type="InterPro" id="IPR027417">
    <property type="entry name" value="P-loop_NTPase"/>
</dbReference>
<dbReference type="InterPro" id="IPR003593">
    <property type="entry name" value="AAA+_ATPase"/>
</dbReference>
<dbReference type="InterPro" id="IPR058031">
    <property type="entry name" value="AAA_lid_NorR"/>
</dbReference>
<dbReference type="PROSITE" id="PS50045">
    <property type="entry name" value="SIGMA54_INTERACT_4"/>
    <property type="match status" value="1"/>
</dbReference>
<evidence type="ECO:0000256" key="7">
    <source>
        <dbReference type="PROSITE-ProRule" id="PRU00169"/>
    </source>
</evidence>
<dbReference type="PROSITE" id="PS00676">
    <property type="entry name" value="SIGMA54_INTERACT_2"/>
    <property type="match status" value="1"/>
</dbReference>
<keyword evidence="6" id="KW-0804">Transcription</keyword>
<evidence type="ECO:0000256" key="4">
    <source>
        <dbReference type="ARBA" id="ARBA00023012"/>
    </source>
</evidence>
<evidence type="ECO:0000256" key="1">
    <source>
        <dbReference type="ARBA" id="ARBA00022553"/>
    </source>
</evidence>
<accession>A0A4P8L3E6</accession>
<dbReference type="InterPro" id="IPR009057">
    <property type="entry name" value="Homeodomain-like_sf"/>
</dbReference>
<dbReference type="InterPro" id="IPR025662">
    <property type="entry name" value="Sigma_54_int_dom_ATP-bd_1"/>
</dbReference>
<dbReference type="PANTHER" id="PTHR32071">
    <property type="entry name" value="TRANSCRIPTIONAL REGULATORY PROTEIN"/>
    <property type="match status" value="1"/>
</dbReference>
<reference evidence="10 11" key="2">
    <citation type="submission" date="2019-05" db="EMBL/GenBank/DDBJ databases">
        <authorList>
            <person name="Suflita J.M."/>
            <person name="Marks C.R."/>
        </authorList>
    </citation>
    <scope>NUCLEOTIDE SEQUENCE [LARGE SCALE GENOMIC DNA]</scope>
    <source>
        <strain evidence="10 11">ALDC</strain>
    </source>
</reference>
<feature type="domain" description="Response regulatory" evidence="9">
    <location>
        <begin position="7"/>
        <end position="122"/>
    </location>
</feature>
<dbReference type="EMBL" id="CP040098">
    <property type="protein sequence ID" value="QCQ22476.1"/>
    <property type="molecule type" value="Genomic_DNA"/>
</dbReference>
<dbReference type="AlphaFoldDB" id="A0A4P8L3E6"/>
<name>A0A4P8L3E6_9BACT</name>
<dbReference type="SMART" id="SM00382">
    <property type="entry name" value="AAA"/>
    <property type="match status" value="1"/>
</dbReference>
<dbReference type="GO" id="GO:0000160">
    <property type="term" value="P:phosphorelay signal transduction system"/>
    <property type="evidence" value="ECO:0007669"/>
    <property type="project" value="UniProtKB-KW"/>
</dbReference>
<dbReference type="GO" id="GO:0043565">
    <property type="term" value="F:sequence-specific DNA binding"/>
    <property type="evidence" value="ECO:0007669"/>
    <property type="project" value="InterPro"/>
</dbReference>
<dbReference type="Gene3D" id="1.10.10.60">
    <property type="entry name" value="Homeodomain-like"/>
    <property type="match status" value="1"/>
</dbReference>
<reference evidence="10 11" key="1">
    <citation type="submission" date="2019-05" db="EMBL/GenBank/DDBJ databases">
        <title>The Complete Genome Sequence of the n-alkane-degrading Desulfoglaeba alkanexedens ALDC reveals multiple alkylsuccinate synthase gene clusters.</title>
        <authorList>
            <person name="Callaghan A.V."/>
            <person name="Davidova I.A."/>
            <person name="Duncan K.E."/>
            <person name="Morris B."/>
            <person name="McInerney M.J."/>
        </authorList>
    </citation>
    <scope>NUCLEOTIDE SEQUENCE [LARGE SCALE GENOMIC DNA]</scope>
    <source>
        <strain evidence="10 11">ALDC</strain>
    </source>
</reference>
<keyword evidence="3" id="KW-0067">ATP-binding</keyword>
<gene>
    <name evidence="10" type="ORF">FDQ92_10060</name>
</gene>
<dbReference type="Pfam" id="PF25601">
    <property type="entry name" value="AAA_lid_14"/>
    <property type="match status" value="1"/>
</dbReference>
<evidence type="ECO:0000313" key="11">
    <source>
        <dbReference type="Proteomes" id="UP000298602"/>
    </source>
</evidence>
<feature type="domain" description="Sigma-54 factor interaction" evidence="8">
    <location>
        <begin position="147"/>
        <end position="376"/>
    </location>
</feature>
<dbReference type="Gene3D" id="3.40.50.2300">
    <property type="match status" value="1"/>
</dbReference>
<dbReference type="Pfam" id="PF00158">
    <property type="entry name" value="Sigma54_activat"/>
    <property type="match status" value="1"/>
</dbReference>
<dbReference type="CDD" id="cd00009">
    <property type="entry name" value="AAA"/>
    <property type="match status" value="1"/>
</dbReference>
<dbReference type="SUPFAM" id="SSF52540">
    <property type="entry name" value="P-loop containing nucleoside triphosphate hydrolases"/>
    <property type="match status" value="1"/>
</dbReference>
<evidence type="ECO:0000256" key="6">
    <source>
        <dbReference type="ARBA" id="ARBA00023163"/>
    </source>
</evidence>
<feature type="modified residue" description="4-aspartylphosphate" evidence="7">
    <location>
        <position position="57"/>
    </location>
</feature>
<dbReference type="SUPFAM" id="SSF46689">
    <property type="entry name" value="Homeodomain-like"/>
    <property type="match status" value="1"/>
</dbReference>
<dbReference type="InterPro" id="IPR011006">
    <property type="entry name" value="CheY-like_superfamily"/>
</dbReference>
<keyword evidence="1 7" id="KW-0597">Phosphoprotein</keyword>
<dbReference type="InterPro" id="IPR001789">
    <property type="entry name" value="Sig_transdc_resp-reg_receiver"/>
</dbReference>
<dbReference type="Gene3D" id="3.40.50.300">
    <property type="entry name" value="P-loop containing nucleotide triphosphate hydrolases"/>
    <property type="match status" value="1"/>
</dbReference>
<sequence>MTDFKERILIVDDEADLLKLLKRTLPEDLNCEVLTASSGENALRLLSEQPMDLALVDMKMPGMDGLDLLEHLRREHPWLTVVMMTAHGCIELAVQAIRGGAYDFITKPFDHEGLILTLEKALERSRLLRENLRLQKHVKQHQAFQNLVGKSAAMQRLYETIQMVAKSDLTVLITGESGTGKDLVARAIHNLSDRASKNFVAVNCPTVPENILESELFGYRKGAFTHATQNRIGLFQEAHTGTLFLDEIGDISTNIQTKLLRVLQEKTIKPLGDTKSIHVDVRVVASTNRNLQEKMKSGEFREDLYYRLNVVPIALPPLRKRREDIPLLVDHFLKRHGTELNRPGKSVSAELMEMFLRYPWEGNVRELENIIMRGILFSPDRDIRPEDVGFPGNGPKAAHPQDTALHDLPYKEAKEQVLRRFTVSYVERLLTLTQGNVSQAARICGLERQVLQQIMRRFGIQADGFRGAGHTRRRAAGTRSA</sequence>
<dbReference type="Gene3D" id="1.10.8.60">
    <property type="match status" value="1"/>
</dbReference>
<dbReference type="FunFam" id="3.40.50.2300:FF:000018">
    <property type="entry name" value="DNA-binding transcriptional regulator NtrC"/>
    <property type="match status" value="1"/>
</dbReference>